<evidence type="ECO:0000256" key="6">
    <source>
        <dbReference type="ARBA" id="ARBA00022475"/>
    </source>
</evidence>
<keyword evidence="6 12" id="KW-1003">Cell membrane</keyword>
<keyword evidence="8 13" id="KW-0812">Transmembrane</keyword>
<accession>A0ABZ2H1K3</accession>
<dbReference type="PANTHER" id="PTHR30070:SF1">
    <property type="entry name" value="CYTOCHROME C BIOGENESIS B-RELATED"/>
    <property type="match status" value="1"/>
</dbReference>
<dbReference type="PANTHER" id="PTHR30070">
    <property type="entry name" value="HEME EXPORTER PROTEIN B"/>
    <property type="match status" value="1"/>
</dbReference>
<comment type="subcellular location">
    <subcellularLocation>
        <location evidence="2">Cell inner membrane</location>
        <topology evidence="2">Multi-pass membrane protein</topology>
    </subcellularLocation>
</comment>
<evidence type="ECO:0000256" key="5">
    <source>
        <dbReference type="ARBA" id="ARBA00022448"/>
    </source>
</evidence>
<feature type="transmembrane region" description="Helical" evidence="13">
    <location>
        <begin position="38"/>
        <end position="57"/>
    </location>
</feature>
<evidence type="ECO:0000256" key="12">
    <source>
        <dbReference type="PIRNR" id="PIRNR002764"/>
    </source>
</evidence>
<protein>
    <recommendedName>
        <fullName evidence="4 12">Heme exporter protein B</fullName>
    </recommendedName>
</protein>
<evidence type="ECO:0000256" key="13">
    <source>
        <dbReference type="SAM" id="Phobius"/>
    </source>
</evidence>
<dbReference type="Pfam" id="PF03379">
    <property type="entry name" value="CcmB"/>
    <property type="match status" value="1"/>
</dbReference>
<organism evidence="14 15">
    <name type="scientific">Candidatus Legionella polyplacis</name>
    <dbReference type="NCBI Taxonomy" id="2005262"/>
    <lineage>
        <taxon>Bacteria</taxon>
        <taxon>Pseudomonadati</taxon>
        <taxon>Pseudomonadota</taxon>
        <taxon>Gammaproteobacteria</taxon>
        <taxon>Legionellales</taxon>
        <taxon>Legionellaceae</taxon>
        <taxon>Legionella</taxon>
    </lineage>
</organism>
<reference evidence="14" key="1">
    <citation type="submission" date="2023-09" db="EMBL/GenBank/DDBJ databases">
        <title>Genomes of two closely related lineages of the louse Polyplax serrata with different host specificities.</title>
        <authorList>
            <person name="Martinu J."/>
            <person name="Tarabai H."/>
            <person name="Stefka J."/>
            <person name="Hypsa V."/>
        </authorList>
    </citation>
    <scope>NUCLEOTIDE SEQUENCE [LARGE SCALE GENOMIC DNA]</scope>
    <source>
        <strain evidence="14">HR10_N</strain>
    </source>
</reference>
<dbReference type="InterPro" id="IPR026031">
    <property type="entry name" value="Cyt_c_CcmB_bac"/>
</dbReference>
<dbReference type="Proteomes" id="UP001360424">
    <property type="component" value="Chromosome"/>
</dbReference>
<feature type="transmembrane region" description="Helical" evidence="13">
    <location>
        <begin position="145"/>
        <end position="165"/>
    </location>
</feature>
<comment type="similarity">
    <text evidence="3 12">Belongs to the CcmB/CycW/HelB family.</text>
</comment>
<evidence type="ECO:0000313" key="14">
    <source>
        <dbReference type="EMBL" id="WWR12113.1"/>
    </source>
</evidence>
<feature type="transmembrane region" description="Helical" evidence="13">
    <location>
        <begin position="112"/>
        <end position="133"/>
    </location>
</feature>
<evidence type="ECO:0000256" key="11">
    <source>
        <dbReference type="ARBA" id="ARBA00023136"/>
    </source>
</evidence>
<keyword evidence="7 12" id="KW-0997">Cell inner membrane</keyword>
<comment type="function">
    <text evidence="1 12">Required for the export of heme to the periplasm for the biogenesis of c-type cytochromes.</text>
</comment>
<dbReference type="EMBL" id="CP135136">
    <property type="protein sequence ID" value="WWR12113.1"/>
    <property type="molecule type" value="Genomic_DNA"/>
</dbReference>
<dbReference type="RefSeq" id="WP_338521743.1">
    <property type="nucleotide sequence ID" value="NZ_CP135136.1"/>
</dbReference>
<keyword evidence="9 12" id="KW-0201">Cytochrome c-type biogenesis</keyword>
<keyword evidence="15" id="KW-1185">Reference proteome</keyword>
<evidence type="ECO:0000256" key="3">
    <source>
        <dbReference type="ARBA" id="ARBA00010544"/>
    </source>
</evidence>
<sequence>MRQPSVILYSVLFFLMVNIFFPLTLSSEYVSIVSISPGLFWISILLMCLLSSSVLFMQDYEYGVIEQWLVSGYPLVLMVSAKIFSYCFLNLLSILIFCPFLALLFNFNIYNLFIIILSFVFGSPTIFFLAAFASALVKKHSQKGALISIVFFPLSVPVIILGSTIISSSMNHSPFGIYLISLLLISLLFMSFLPFVITEVIRINFND</sequence>
<name>A0ABZ2H1K3_9GAMM</name>
<feature type="transmembrane region" description="Helical" evidence="13">
    <location>
        <begin position="177"/>
        <end position="197"/>
    </location>
</feature>
<evidence type="ECO:0000256" key="4">
    <source>
        <dbReference type="ARBA" id="ARBA00016452"/>
    </source>
</evidence>
<proteinExistence type="inferred from homology"/>
<dbReference type="PIRSF" id="PIRSF002764">
    <property type="entry name" value="CcmB"/>
    <property type="match status" value="1"/>
</dbReference>
<evidence type="ECO:0000256" key="2">
    <source>
        <dbReference type="ARBA" id="ARBA00004429"/>
    </source>
</evidence>
<evidence type="ECO:0000313" key="15">
    <source>
        <dbReference type="Proteomes" id="UP001360424"/>
    </source>
</evidence>
<feature type="transmembrane region" description="Helical" evidence="13">
    <location>
        <begin position="6"/>
        <end position="26"/>
    </location>
</feature>
<dbReference type="PRINTS" id="PR01414">
    <property type="entry name" value="CCMBBIOGNSIS"/>
</dbReference>
<evidence type="ECO:0000256" key="1">
    <source>
        <dbReference type="ARBA" id="ARBA00002442"/>
    </source>
</evidence>
<keyword evidence="11 12" id="KW-0472">Membrane</keyword>
<evidence type="ECO:0000256" key="7">
    <source>
        <dbReference type="ARBA" id="ARBA00022519"/>
    </source>
</evidence>
<evidence type="ECO:0000256" key="10">
    <source>
        <dbReference type="ARBA" id="ARBA00022989"/>
    </source>
</evidence>
<keyword evidence="10 13" id="KW-1133">Transmembrane helix</keyword>
<keyword evidence="5 12" id="KW-0813">Transport</keyword>
<evidence type="ECO:0000256" key="9">
    <source>
        <dbReference type="ARBA" id="ARBA00022748"/>
    </source>
</evidence>
<evidence type="ECO:0000256" key="8">
    <source>
        <dbReference type="ARBA" id="ARBA00022692"/>
    </source>
</evidence>
<feature type="transmembrane region" description="Helical" evidence="13">
    <location>
        <begin position="83"/>
        <end position="105"/>
    </location>
</feature>
<dbReference type="InterPro" id="IPR003544">
    <property type="entry name" value="Cyt_c_biogenesis_CcmB"/>
</dbReference>
<gene>
    <name evidence="14" type="ORF">RQL38_00525</name>
</gene>